<dbReference type="OrthoDB" id="1055148at2759"/>
<dbReference type="SUPFAM" id="SSF48264">
    <property type="entry name" value="Cytochrome P450"/>
    <property type="match status" value="1"/>
</dbReference>
<sequence>MFDLRVDGGCYTTAALAFATSIIILGACLLRRPAFPKEAPVRSPEDWPILGSLRFFTQHVDFNLKGLALSHSNNFSFYLGKHQIVSIGAKGRKTYFESHALDAGEGYATLLMGTSNRQVGTNKASKRGGHQAEFGKYVVLLLSNTYLSRRAPVLAGDVTRVMIHLIRRASRSAEIMNPTEEIYHVVWQLTNRLLGADEIADSPELLERSLRIFEHLSSGADPLRVIFPAIPTLSHVRRLLAGAKLFGMLSSFVDKRKVSSNGGLDALQFLMDIGEDKARITAFIAGGLVAGQLNTGVNAAWLLIYLAANKHWYDRVQEEVDRALTRRFTGHNIPATTAINILSSLSFEEWTSEFPLIDHSLKETIRFELPGTFCRKNTSGRPIPIAESEGEAIPKDAYAVFLTDNCHFNADIYTDPLRWDPGRYMDGRAEDAKEPYSYAAKMEVIMVTAFFFALFDFHLVDSSGQFTNMVPEPARSRFGAGVSSGRKPKLLYKLRDLRGDVET</sequence>
<dbReference type="InterPro" id="IPR036396">
    <property type="entry name" value="Cyt_P450_sf"/>
</dbReference>
<keyword evidence="2" id="KW-0349">Heme</keyword>
<dbReference type="AlphaFoldDB" id="A0A139GWF3"/>
<evidence type="ECO:0000256" key="2">
    <source>
        <dbReference type="ARBA" id="ARBA00022617"/>
    </source>
</evidence>
<keyword evidence="3" id="KW-0479">Metal-binding</keyword>
<keyword evidence="5" id="KW-1133">Transmembrane helix</keyword>
<evidence type="ECO:0000313" key="6">
    <source>
        <dbReference type="EMBL" id="KXS94516.1"/>
    </source>
</evidence>
<dbReference type="InterPro" id="IPR050529">
    <property type="entry name" value="CYP450_sterol_14alpha_dmase"/>
</dbReference>
<evidence type="ECO:0008006" key="8">
    <source>
        <dbReference type="Google" id="ProtNLM"/>
    </source>
</evidence>
<dbReference type="GO" id="GO:0005506">
    <property type="term" value="F:iron ion binding"/>
    <property type="evidence" value="ECO:0007669"/>
    <property type="project" value="InterPro"/>
</dbReference>
<dbReference type="EMBL" id="LFZN01000282">
    <property type="protein sequence ID" value="KXS94516.1"/>
    <property type="molecule type" value="Genomic_DNA"/>
</dbReference>
<evidence type="ECO:0000256" key="3">
    <source>
        <dbReference type="ARBA" id="ARBA00022723"/>
    </source>
</evidence>
<organism evidence="6 7">
    <name type="scientific">Pseudocercospora eumusae</name>
    <dbReference type="NCBI Taxonomy" id="321146"/>
    <lineage>
        <taxon>Eukaryota</taxon>
        <taxon>Fungi</taxon>
        <taxon>Dikarya</taxon>
        <taxon>Ascomycota</taxon>
        <taxon>Pezizomycotina</taxon>
        <taxon>Dothideomycetes</taxon>
        <taxon>Dothideomycetidae</taxon>
        <taxon>Mycosphaerellales</taxon>
        <taxon>Mycosphaerellaceae</taxon>
        <taxon>Pseudocercospora</taxon>
    </lineage>
</organism>
<comment type="caution">
    <text evidence="6">The sequence shown here is derived from an EMBL/GenBank/DDBJ whole genome shotgun (WGS) entry which is preliminary data.</text>
</comment>
<name>A0A139GWF3_9PEZI</name>
<gene>
    <name evidence="6" type="ORF">AC578_3186</name>
</gene>
<dbReference type="Pfam" id="PF00067">
    <property type="entry name" value="p450"/>
    <property type="match status" value="1"/>
</dbReference>
<dbReference type="Gene3D" id="1.10.630.10">
    <property type="entry name" value="Cytochrome P450"/>
    <property type="match status" value="1"/>
</dbReference>
<evidence type="ECO:0000256" key="4">
    <source>
        <dbReference type="ARBA" id="ARBA00023004"/>
    </source>
</evidence>
<dbReference type="Proteomes" id="UP000070133">
    <property type="component" value="Unassembled WGS sequence"/>
</dbReference>
<keyword evidence="7" id="KW-1185">Reference proteome</keyword>
<dbReference type="GO" id="GO:0016705">
    <property type="term" value="F:oxidoreductase activity, acting on paired donors, with incorporation or reduction of molecular oxygen"/>
    <property type="evidence" value="ECO:0007669"/>
    <property type="project" value="InterPro"/>
</dbReference>
<dbReference type="STRING" id="321146.A0A139GWF3"/>
<dbReference type="PANTHER" id="PTHR24304:SF2">
    <property type="entry name" value="24-HYDROXYCHOLESTEROL 7-ALPHA-HYDROXYLASE"/>
    <property type="match status" value="1"/>
</dbReference>
<dbReference type="GO" id="GO:0004497">
    <property type="term" value="F:monooxygenase activity"/>
    <property type="evidence" value="ECO:0007669"/>
    <property type="project" value="InterPro"/>
</dbReference>
<dbReference type="GO" id="GO:0020037">
    <property type="term" value="F:heme binding"/>
    <property type="evidence" value="ECO:0007669"/>
    <property type="project" value="InterPro"/>
</dbReference>
<evidence type="ECO:0000256" key="5">
    <source>
        <dbReference type="SAM" id="Phobius"/>
    </source>
</evidence>
<dbReference type="PROSITE" id="PS51257">
    <property type="entry name" value="PROKAR_LIPOPROTEIN"/>
    <property type="match status" value="1"/>
</dbReference>
<protein>
    <recommendedName>
        <fullName evidence="8">Cytochrome P450</fullName>
    </recommendedName>
</protein>
<dbReference type="InterPro" id="IPR001128">
    <property type="entry name" value="Cyt_P450"/>
</dbReference>
<keyword evidence="5" id="KW-0472">Membrane</keyword>
<evidence type="ECO:0000256" key="1">
    <source>
        <dbReference type="ARBA" id="ARBA00010617"/>
    </source>
</evidence>
<reference evidence="6 7" key="1">
    <citation type="submission" date="2015-07" db="EMBL/GenBank/DDBJ databases">
        <title>Comparative genomics of the Sigatoka disease complex on banana suggests a link between parallel evolutionary changes in Pseudocercospora fijiensis and Pseudocercospora eumusae and increased virulence on the banana host.</title>
        <authorList>
            <person name="Chang T.-C."/>
            <person name="Salvucci A."/>
            <person name="Crous P.W."/>
            <person name="Stergiopoulos I."/>
        </authorList>
    </citation>
    <scope>NUCLEOTIDE SEQUENCE [LARGE SCALE GENOMIC DNA]</scope>
    <source>
        <strain evidence="6 7">CBS 114824</strain>
    </source>
</reference>
<accession>A0A139GWF3</accession>
<dbReference type="CDD" id="cd00302">
    <property type="entry name" value="cytochrome_P450"/>
    <property type="match status" value="1"/>
</dbReference>
<dbReference type="PANTHER" id="PTHR24304">
    <property type="entry name" value="CYTOCHROME P450 FAMILY 7"/>
    <property type="match status" value="1"/>
</dbReference>
<evidence type="ECO:0000313" key="7">
    <source>
        <dbReference type="Proteomes" id="UP000070133"/>
    </source>
</evidence>
<comment type="similarity">
    <text evidence="1">Belongs to the cytochrome P450 family.</text>
</comment>
<feature type="transmembrane region" description="Helical" evidence="5">
    <location>
        <begin position="12"/>
        <end position="30"/>
    </location>
</feature>
<keyword evidence="4" id="KW-0408">Iron</keyword>
<keyword evidence="5" id="KW-0812">Transmembrane</keyword>
<proteinExistence type="inferred from homology"/>